<name>D7C3B9_STRBB</name>
<accession>D7C3B9</accession>
<dbReference type="HOGENOM" id="CLU_005391_1_10_11"/>
<sequence>MKTVNHWIGGKPVEGASGEYGPVYNPATGAQDTRVAFASVAEVDAAVSAAQEAFASWGTVSLAKRTAILYKYRELLDAHRDEIAALITAEHGKVHSDALGEVARGLEIVELACSIAEKLKGELSTQVSTGVDVASIRQPLGVVAGITPFNFPAMVPMWMFPVAIACGNTFVLKPSEKDPSASWRLAELAAEAGLPDGVLNVVNGNKVAVDRLLEHPDIAAVSFVGSTPIARYIQAKAIEHGKRVQALGGAKNHMLVLPDADLDFAADNAINAAYGSAGERCMAVSVVVAVGDTGDELVKKIADRAARLRIGPGDDPASEMGPLITKEHRDKVASYVHGAAAQGAEVVVDGTGYAVEGHENGFFIGVSLLDKVPTTADAYRDEIFGPVLCVVRAETYDEAIELINSSKWGNGTAIFTRDGGAAPPPPPGAPPPRRFQLEVEAGMVGINVPIPVPVGYHSFGGWKDSLFGDQHIYGNDGVQFYTRGKVITTRWPAPSEEVGINLGFPKNH</sequence>
<dbReference type="KEGG" id="sbh:SBI_07024"/>
<dbReference type="RefSeq" id="WP_014179594.1">
    <property type="nucleotide sequence ID" value="NC_016582.1"/>
</dbReference>
<dbReference type="GO" id="GO:0006574">
    <property type="term" value="P:L-valine catabolic process"/>
    <property type="evidence" value="ECO:0007669"/>
    <property type="project" value="TreeGrafter"/>
</dbReference>
<dbReference type="GO" id="GO:0004491">
    <property type="term" value="F:methylmalonate-semialdehyde dehydrogenase (acylating, NAD) activity"/>
    <property type="evidence" value="ECO:0007669"/>
    <property type="project" value="UniProtKB-EC"/>
</dbReference>
<dbReference type="EC" id="1.2.1.27" evidence="1"/>
<organism evidence="5 6">
    <name type="scientific">Streptomyces bingchenggensis (strain BCW-1)</name>
    <dbReference type="NCBI Taxonomy" id="749414"/>
    <lineage>
        <taxon>Bacteria</taxon>
        <taxon>Bacillati</taxon>
        <taxon>Actinomycetota</taxon>
        <taxon>Actinomycetes</taxon>
        <taxon>Kitasatosporales</taxon>
        <taxon>Streptomycetaceae</taxon>
        <taxon>Streptomyces</taxon>
    </lineage>
</organism>
<evidence type="ECO:0000256" key="1">
    <source>
        <dbReference type="ARBA" id="ARBA00013048"/>
    </source>
</evidence>
<reference evidence="5 6" key="1">
    <citation type="journal article" date="2010" name="J. Bacteriol.">
        <title>Genome sequence of the milbemycin-producing bacterium Streptomyces bingchenggensis.</title>
        <authorList>
            <person name="Wang X.J."/>
            <person name="Yan Y.J."/>
            <person name="Zhang B."/>
            <person name="An J."/>
            <person name="Wang J.J."/>
            <person name="Tian J."/>
            <person name="Jiang L."/>
            <person name="Chen Y.H."/>
            <person name="Huang S.X."/>
            <person name="Yin M."/>
            <person name="Zhang J."/>
            <person name="Gao A.L."/>
            <person name="Liu C.X."/>
            <person name="Zhu Z.X."/>
            <person name="Xiang W.S."/>
        </authorList>
    </citation>
    <scope>NUCLEOTIDE SEQUENCE [LARGE SCALE GENOMIC DNA]</scope>
    <source>
        <strain evidence="5 6">BCW-1</strain>
    </source>
</reference>
<dbReference type="Gene3D" id="3.40.605.10">
    <property type="entry name" value="Aldehyde Dehydrogenase, Chain A, domain 1"/>
    <property type="match status" value="1"/>
</dbReference>
<dbReference type="PANTHER" id="PTHR43866:SF4">
    <property type="entry name" value="MALONATE-SEMIALDEHYDE DEHYDROGENASE"/>
    <property type="match status" value="1"/>
</dbReference>
<dbReference type="STRING" id="749414.SBI_07024"/>
<dbReference type="Gene3D" id="3.40.309.10">
    <property type="entry name" value="Aldehyde Dehydrogenase, Chain A, domain 2"/>
    <property type="match status" value="1"/>
</dbReference>
<dbReference type="Proteomes" id="UP000000377">
    <property type="component" value="Chromosome"/>
</dbReference>
<dbReference type="InterPro" id="IPR010061">
    <property type="entry name" value="MeMal-semiAld_DH"/>
</dbReference>
<dbReference type="CDD" id="cd07085">
    <property type="entry name" value="ALDH_F6_MMSDH"/>
    <property type="match status" value="1"/>
</dbReference>
<dbReference type="InterPro" id="IPR016161">
    <property type="entry name" value="Ald_DH/histidinol_DH"/>
</dbReference>
<dbReference type="PATRIC" id="fig|749414.3.peg.7225"/>
<evidence type="ECO:0000256" key="3">
    <source>
        <dbReference type="ARBA" id="ARBA00023027"/>
    </source>
</evidence>
<dbReference type="AlphaFoldDB" id="D7C3B9"/>
<gene>
    <name evidence="5" type="ordered locus">SBI_07024</name>
</gene>
<evidence type="ECO:0000313" key="5">
    <source>
        <dbReference type="EMBL" id="ADI10144.1"/>
    </source>
</evidence>
<keyword evidence="3" id="KW-0520">NAD</keyword>
<keyword evidence="6" id="KW-1185">Reference proteome</keyword>
<evidence type="ECO:0000313" key="6">
    <source>
        <dbReference type="Proteomes" id="UP000000377"/>
    </source>
</evidence>
<dbReference type="NCBIfam" id="TIGR01722">
    <property type="entry name" value="MMSDH"/>
    <property type="match status" value="1"/>
</dbReference>
<dbReference type="GO" id="GO:0006210">
    <property type="term" value="P:thymine catabolic process"/>
    <property type="evidence" value="ECO:0007669"/>
    <property type="project" value="TreeGrafter"/>
</dbReference>
<feature type="domain" description="Aldehyde dehydrogenase" evidence="4">
    <location>
        <begin position="16"/>
        <end position="486"/>
    </location>
</feature>
<keyword evidence="2" id="KW-0560">Oxidoreductase</keyword>
<dbReference type="SUPFAM" id="SSF53720">
    <property type="entry name" value="ALDH-like"/>
    <property type="match status" value="1"/>
</dbReference>
<dbReference type="InterPro" id="IPR016162">
    <property type="entry name" value="Ald_DH_N"/>
</dbReference>
<dbReference type="FunFam" id="3.40.605.10:FF:000003">
    <property type="entry name" value="Methylmalonate-semialdehyde dehydrogenase [acylating]"/>
    <property type="match status" value="1"/>
</dbReference>
<dbReference type="PROSITE" id="PS00070">
    <property type="entry name" value="ALDEHYDE_DEHYDR_CYS"/>
    <property type="match status" value="1"/>
</dbReference>
<proteinExistence type="predicted"/>
<dbReference type="PANTHER" id="PTHR43866">
    <property type="entry name" value="MALONATE-SEMIALDEHYDE DEHYDROGENASE"/>
    <property type="match status" value="1"/>
</dbReference>
<dbReference type="eggNOG" id="COG1012">
    <property type="taxonomic scope" value="Bacteria"/>
</dbReference>
<dbReference type="EMBL" id="CP002047">
    <property type="protein sequence ID" value="ADI10144.1"/>
    <property type="molecule type" value="Genomic_DNA"/>
</dbReference>
<evidence type="ECO:0000259" key="4">
    <source>
        <dbReference type="Pfam" id="PF00171"/>
    </source>
</evidence>
<dbReference type="InterPro" id="IPR015590">
    <property type="entry name" value="Aldehyde_DH_dom"/>
</dbReference>
<protein>
    <recommendedName>
        <fullName evidence="1">methylmalonate-semialdehyde dehydrogenase (CoA acylating)</fullName>
        <ecNumber evidence="1">1.2.1.27</ecNumber>
    </recommendedName>
</protein>
<dbReference type="FunFam" id="3.40.309.10:FF:000002">
    <property type="entry name" value="Methylmalonate-semialdehyde dehydrogenase (Acylating)"/>
    <property type="match status" value="1"/>
</dbReference>
<dbReference type="Pfam" id="PF00171">
    <property type="entry name" value="Aldedh"/>
    <property type="match status" value="1"/>
</dbReference>
<evidence type="ECO:0000256" key="2">
    <source>
        <dbReference type="ARBA" id="ARBA00023002"/>
    </source>
</evidence>
<dbReference type="InterPro" id="IPR016163">
    <property type="entry name" value="Ald_DH_C"/>
</dbReference>
<dbReference type="InterPro" id="IPR016160">
    <property type="entry name" value="Ald_DH_CS_CYS"/>
</dbReference>